<gene>
    <name evidence="1" type="ORF">B2A_05178</name>
</gene>
<sequence>MSAAATVNPDRTGTKAALWYLLDIAARAETTVALRFRPHRGEELAPAVGRGSDWSEVLAAREQEADEFYACLAPKDASGDELSIM</sequence>
<feature type="non-terminal residue" evidence="1">
    <location>
        <position position="85"/>
    </location>
</feature>
<reference evidence="1" key="1">
    <citation type="submission" date="2013-08" db="EMBL/GenBank/DDBJ databases">
        <authorList>
            <person name="Mendez C."/>
            <person name="Richter M."/>
            <person name="Ferrer M."/>
            <person name="Sanchez J."/>
        </authorList>
    </citation>
    <scope>NUCLEOTIDE SEQUENCE</scope>
</reference>
<comment type="caution">
    <text evidence="1">The sequence shown here is derived from an EMBL/GenBank/DDBJ whole genome shotgun (WGS) entry which is preliminary data.</text>
</comment>
<accession>T1A7I2</accession>
<protein>
    <submittedName>
        <fullName evidence="1">Uncharacterized protein</fullName>
    </submittedName>
</protein>
<proteinExistence type="predicted"/>
<dbReference type="EMBL" id="AUZZ01003569">
    <property type="protein sequence ID" value="EQD56581.1"/>
    <property type="molecule type" value="Genomic_DNA"/>
</dbReference>
<dbReference type="AlphaFoldDB" id="T1A7I2"/>
<organism evidence="1">
    <name type="scientific">mine drainage metagenome</name>
    <dbReference type="NCBI Taxonomy" id="410659"/>
    <lineage>
        <taxon>unclassified sequences</taxon>
        <taxon>metagenomes</taxon>
        <taxon>ecological metagenomes</taxon>
    </lineage>
</organism>
<evidence type="ECO:0000313" key="1">
    <source>
        <dbReference type="EMBL" id="EQD56581.1"/>
    </source>
</evidence>
<name>T1A7I2_9ZZZZ</name>
<reference evidence="1" key="2">
    <citation type="journal article" date="2014" name="ISME J.">
        <title>Microbial stratification in low pH oxic and suboxic macroscopic growths along an acid mine drainage.</title>
        <authorList>
            <person name="Mendez-Garcia C."/>
            <person name="Mesa V."/>
            <person name="Sprenger R.R."/>
            <person name="Richter M."/>
            <person name="Diez M.S."/>
            <person name="Solano J."/>
            <person name="Bargiela R."/>
            <person name="Golyshina O.V."/>
            <person name="Manteca A."/>
            <person name="Ramos J.L."/>
            <person name="Gallego J.R."/>
            <person name="Llorente I."/>
            <person name="Martins Dos Santos V.A."/>
            <person name="Jensen O.N."/>
            <person name="Pelaez A.I."/>
            <person name="Sanchez J."/>
            <person name="Ferrer M."/>
        </authorList>
    </citation>
    <scope>NUCLEOTIDE SEQUENCE</scope>
</reference>